<evidence type="ECO:0000256" key="3">
    <source>
        <dbReference type="SAM" id="MobiDB-lite"/>
    </source>
</evidence>
<dbReference type="PANTHER" id="PTHR33172:SF29">
    <property type="entry name" value="OS06G0559400 PROTEIN"/>
    <property type="match status" value="1"/>
</dbReference>
<protein>
    <submittedName>
        <fullName evidence="4">Uncharacterized protein</fullName>
    </submittedName>
</protein>
<dbReference type="Proteomes" id="UP000636800">
    <property type="component" value="Chromosome 5"/>
</dbReference>
<dbReference type="GO" id="GO:0005634">
    <property type="term" value="C:nucleus"/>
    <property type="evidence" value="ECO:0007669"/>
    <property type="project" value="UniProtKB-SubCell"/>
</dbReference>
<gene>
    <name evidence="4" type="ORF">HPP92_011536</name>
</gene>
<feature type="region of interest" description="Disordered" evidence="3">
    <location>
        <begin position="20"/>
        <end position="58"/>
    </location>
</feature>
<reference evidence="4 5" key="1">
    <citation type="journal article" date="2020" name="Nat. Food">
        <title>A phased Vanilla planifolia genome enables genetic improvement of flavour and production.</title>
        <authorList>
            <person name="Hasing T."/>
            <person name="Tang H."/>
            <person name="Brym M."/>
            <person name="Khazi F."/>
            <person name="Huang T."/>
            <person name="Chambers A.H."/>
        </authorList>
    </citation>
    <scope>NUCLEOTIDE SEQUENCE [LARGE SCALE GENOMIC DNA]</scope>
    <source>
        <tissue evidence="4">Leaf</tissue>
    </source>
</reference>
<feature type="region of interest" description="Disordered" evidence="3">
    <location>
        <begin position="130"/>
        <end position="154"/>
    </location>
</feature>
<comment type="subcellular location">
    <subcellularLocation>
        <location evidence="1">Nucleus</location>
    </subcellularLocation>
</comment>
<sequence>MGEGLKALFDEIYSASLVEEEEDLLEDSDSGGESEDSGHALSQRRGIQGSPPSGFASNNPLYDFSSVIEQLPHTKGLSKYYQGKSQSFTSLLEVKLLEDLPRKDLQIPSKRKIKPCKSYAGGLDHVHKSALSSEMQSKSFPNKAPSSSSSCASSIVRSGSSCFLGHGGRLPPVPLHKQK</sequence>
<name>A0A835R682_VANPL</name>
<dbReference type="OrthoDB" id="4062651at2759"/>
<dbReference type="GO" id="GO:0006950">
    <property type="term" value="P:response to stress"/>
    <property type="evidence" value="ECO:0007669"/>
    <property type="project" value="UniProtKB-ARBA"/>
</dbReference>
<evidence type="ECO:0000256" key="2">
    <source>
        <dbReference type="ARBA" id="ARBA00023242"/>
    </source>
</evidence>
<evidence type="ECO:0000313" key="5">
    <source>
        <dbReference type="Proteomes" id="UP000636800"/>
    </source>
</evidence>
<dbReference type="AlphaFoldDB" id="A0A835R682"/>
<feature type="compositionally biased region" description="Low complexity" evidence="3">
    <location>
        <begin position="137"/>
        <end position="154"/>
    </location>
</feature>
<evidence type="ECO:0000256" key="1">
    <source>
        <dbReference type="ARBA" id="ARBA00004123"/>
    </source>
</evidence>
<proteinExistence type="predicted"/>
<accession>A0A835R682</accession>
<dbReference type="PANTHER" id="PTHR33172">
    <property type="entry name" value="OS08G0516900 PROTEIN"/>
    <property type="match status" value="1"/>
</dbReference>
<feature type="compositionally biased region" description="Acidic residues" evidence="3">
    <location>
        <begin position="20"/>
        <end position="35"/>
    </location>
</feature>
<dbReference type="EMBL" id="JADCNL010000005">
    <property type="protein sequence ID" value="KAG0480678.1"/>
    <property type="molecule type" value="Genomic_DNA"/>
</dbReference>
<keyword evidence="5" id="KW-1185">Reference proteome</keyword>
<organism evidence="4 5">
    <name type="scientific">Vanilla planifolia</name>
    <name type="common">Vanilla</name>
    <dbReference type="NCBI Taxonomy" id="51239"/>
    <lineage>
        <taxon>Eukaryota</taxon>
        <taxon>Viridiplantae</taxon>
        <taxon>Streptophyta</taxon>
        <taxon>Embryophyta</taxon>
        <taxon>Tracheophyta</taxon>
        <taxon>Spermatophyta</taxon>
        <taxon>Magnoliopsida</taxon>
        <taxon>Liliopsida</taxon>
        <taxon>Asparagales</taxon>
        <taxon>Orchidaceae</taxon>
        <taxon>Vanilloideae</taxon>
        <taxon>Vanilleae</taxon>
        <taxon>Vanilla</taxon>
    </lineage>
</organism>
<dbReference type="InterPro" id="IPR051992">
    <property type="entry name" value="OxStress_Response_Reg"/>
</dbReference>
<keyword evidence="2" id="KW-0539">Nucleus</keyword>
<comment type="caution">
    <text evidence="4">The sequence shown here is derived from an EMBL/GenBank/DDBJ whole genome shotgun (WGS) entry which is preliminary data.</text>
</comment>
<evidence type="ECO:0000313" key="4">
    <source>
        <dbReference type="EMBL" id="KAG0480678.1"/>
    </source>
</evidence>